<sequence length="133" mass="14859">DGDGNPCLKCPMQPKGGCDKQCNDDQVCILTENTCSECAKWTCQPKNDPKCVTCPETTCTPCDNTSELWVQNRSCYSCGDSRCVKSKQCIICTQIYPSCVDQCPLNYKCHVWKQDCFTCAQARCIPENYNPEG</sequence>
<comment type="caution">
    <text evidence="1">The sequence shown here is derived from an EMBL/GenBank/DDBJ whole genome shotgun (WGS) entry which is preliminary data.</text>
</comment>
<accession>A0ACA9RGM3</accession>
<proteinExistence type="predicted"/>
<evidence type="ECO:0000313" key="1">
    <source>
        <dbReference type="EMBL" id="CAG8792475.1"/>
    </source>
</evidence>
<dbReference type="Proteomes" id="UP000789920">
    <property type="component" value="Unassembled WGS sequence"/>
</dbReference>
<gene>
    <name evidence="1" type="ORF">RPERSI_LOCUS19401</name>
</gene>
<reference evidence="1" key="1">
    <citation type="submission" date="2021-06" db="EMBL/GenBank/DDBJ databases">
        <authorList>
            <person name="Kallberg Y."/>
            <person name="Tangrot J."/>
            <person name="Rosling A."/>
        </authorList>
    </citation>
    <scope>NUCLEOTIDE SEQUENCE</scope>
    <source>
        <strain evidence="1">MA461A</strain>
    </source>
</reference>
<feature type="non-terminal residue" evidence="1">
    <location>
        <position position="1"/>
    </location>
</feature>
<name>A0ACA9RGM3_9GLOM</name>
<evidence type="ECO:0000313" key="2">
    <source>
        <dbReference type="Proteomes" id="UP000789920"/>
    </source>
</evidence>
<keyword evidence="2" id="KW-1185">Reference proteome</keyword>
<dbReference type="EMBL" id="CAJVQC010053132">
    <property type="protein sequence ID" value="CAG8792475.1"/>
    <property type="molecule type" value="Genomic_DNA"/>
</dbReference>
<organism evidence="1 2">
    <name type="scientific">Racocetra persica</name>
    <dbReference type="NCBI Taxonomy" id="160502"/>
    <lineage>
        <taxon>Eukaryota</taxon>
        <taxon>Fungi</taxon>
        <taxon>Fungi incertae sedis</taxon>
        <taxon>Mucoromycota</taxon>
        <taxon>Glomeromycotina</taxon>
        <taxon>Glomeromycetes</taxon>
        <taxon>Diversisporales</taxon>
        <taxon>Gigasporaceae</taxon>
        <taxon>Racocetra</taxon>
    </lineage>
</organism>
<protein>
    <submittedName>
        <fullName evidence="1">17358_t:CDS:1</fullName>
    </submittedName>
</protein>